<evidence type="ECO:0000313" key="3">
    <source>
        <dbReference type="EMBL" id="MFJ1268459.1"/>
    </source>
</evidence>
<feature type="transmembrane region" description="Helical" evidence="1">
    <location>
        <begin position="66"/>
        <end position="87"/>
    </location>
</feature>
<keyword evidence="1" id="KW-0812">Transmembrane</keyword>
<keyword evidence="1" id="KW-0472">Membrane</keyword>
<protein>
    <submittedName>
        <fullName evidence="3">Sulfatase-like hydrolase/transferase</fullName>
    </submittedName>
</protein>
<sequence>MLSTLQKNWRYLFLVPFFFMALLTAFLAENSIDQFSSEALTTSLILIALGLIPGVVMVFSNQYVRILLTTVLLMFFIISQIKTFPLLPFGLKYRYLAASAAFIIAGLLYLCRNYLDKLLFVFFGTLWLGSLFIPKHPLLTVEQFQQEKGAKNANLPPYIEIVLDEHIGLEGISEENNRLADSLRDKYLNLGFKVYGKTYSRDFRSIASFASFLNFKPIDDLQPLILHDYKKDKHSLTKNALFEELSKQGYSIHVLQSSYLDLCTKKENFNLAECITYKHTAPIPGNPSLSNQERAIGLLEQIFKKLHLDFTRIEHSTIWTKLNLPQLETQIILAPSTAAFQAFDKVLELAKKVEKNNAYFIHLLLPHDPYVFNKDCQYRGQAENKISAYFEQVSCSHFLVDKFLDVLAKNPSAADSTIIIHGDHGSRIEEPDIRLNYVFTPENIIKNYSAFFIIRSPTDTPVYDLSQISLDQLLKDIVFKTPSNSANDQQRTIYIRSGKDFDLGKYSMPNFLKGKVVADS</sequence>
<organism evidence="3 4">
    <name type="scientific">Legionella lytica</name>
    <dbReference type="NCBI Taxonomy" id="96232"/>
    <lineage>
        <taxon>Bacteria</taxon>
        <taxon>Pseudomonadati</taxon>
        <taxon>Pseudomonadota</taxon>
        <taxon>Gammaproteobacteria</taxon>
        <taxon>Legionellales</taxon>
        <taxon>Legionellaceae</taxon>
        <taxon>Legionella</taxon>
    </lineage>
</organism>
<proteinExistence type="predicted"/>
<dbReference type="InterPro" id="IPR000917">
    <property type="entry name" value="Sulfatase_N"/>
</dbReference>
<comment type="caution">
    <text evidence="3">The sequence shown here is derived from an EMBL/GenBank/DDBJ whole genome shotgun (WGS) entry which is preliminary data.</text>
</comment>
<evidence type="ECO:0000256" key="1">
    <source>
        <dbReference type="SAM" id="Phobius"/>
    </source>
</evidence>
<feature type="transmembrane region" description="Helical" evidence="1">
    <location>
        <begin position="93"/>
        <end position="111"/>
    </location>
</feature>
<dbReference type="RefSeq" id="WP_400187309.1">
    <property type="nucleotide sequence ID" value="NZ_JBGORX010000002.1"/>
</dbReference>
<feature type="transmembrane region" description="Helical" evidence="1">
    <location>
        <begin position="118"/>
        <end position="134"/>
    </location>
</feature>
<dbReference type="SUPFAM" id="SSF53649">
    <property type="entry name" value="Alkaline phosphatase-like"/>
    <property type="match status" value="1"/>
</dbReference>
<evidence type="ECO:0000313" key="4">
    <source>
        <dbReference type="Proteomes" id="UP001615550"/>
    </source>
</evidence>
<dbReference type="Gene3D" id="3.40.720.10">
    <property type="entry name" value="Alkaline Phosphatase, subunit A"/>
    <property type="match status" value="1"/>
</dbReference>
<keyword evidence="1" id="KW-1133">Transmembrane helix</keyword>
<feature type="transmembrane region" description="Helical" evidence="1">
    <location>
        <begin position="12"/>
        <end position="28"/>
    </location>
</feature>
<name>A0ABW8D6Y8_9GAMM</name>
<gene>
    <name evidence="3" type="ORF">ACD661_07835</name>
</gene>
<dbReference type="EMBL" id="JBGORX010000002">
    <property type="protein sequence ID" value="MFJ1268459.1"/>
    <property type="molecule type" value="Genomic_DNA"/>
</dbReference>
<keyword evidence="4" id="KW-1185">Reference proteome</keyword>
<feature type="domain" description="Sulfatase N-terminal" evidence="2">
    <location>
        <begin position="229"/>
        <end position="432"/>
    </location>
</feature>
<reference evidence="3 4" key="1">
    <citation type="submission" date="2024-08" db="EMBL/GenBank/DDBJ databases">
        <title>Draft Genome Sequence of Legionella lytica strain DSB2004, Isolated From a Fire Sprinkler System.</title>
        <authorList>
            <person name="Everhart A.D."/>
            <person name="Kidane D.T."/>
            <person name="Farone A.L."/>
            <person name="Farone M.B."/>
        </authorList>
    </citation>
    <scope>NUCLEOTIDE SEQUENCE [LARGE SCALE GENOMIC DNA]</scope>
    <source>
        <strain evidence="3 4">DSB2004</strain>
    </source>
</reference>
<feature type="transmembrane region" description="Helical" evidence="1">
    <location>
        <begin position="40"/>
        <end position="59"/>
    </location>
</feature>
<dbReference type="InterPro" id="IPR017850">
    <property type="entry name" value="Alkaline_phosphatase_core_sf"/>
</dbReference>
<accession>A0ABW8D6Y8</accession>
<dbReference type="Pfam" id="PF00884">
    <property type="entry name" value="Sulfatase"/>
    <property type="match status" value="1"/>
</dbReference>
<evidence type="ECO:0000259" key="2">
    <source>
        <dbReference type="Pfam" id="PF00884"/>
    </source>
</evidence>
<dbReference type="Proteomes" id="UP001615550">
    <property type="component" value="Unassembled WGS sequence"/>
</dbReference>